<evidence type="ECO:0000313" key="9">
    <source>
        <dbReference type="EMBL" id="ACS80091.1"/>
    </source>
</evidence>
<evidence type="ECO:0000256" key="5">
    <source>
        <dbReference type="ARBA" id="ARBA00022729"/>
    </source>
</evidence>
<dbReference type="GO" id="GO:0015483">
    <property type="term" value="F:long-chain fatty acid transporting porin activity"/>
    <property type="evidence" value="ECO:0007669"/>
    <property type="project" value="TreeGrafter"/>
</dbReference>
<dbReference type="HOGENOM" id="CLU_035981_0_1_7"/>
<feature type="signal peptide" evidence="8">
    <location>
        <begin position="1"/>
        <end position="30"/>
    </location>
</feature>
<keyword evidence="4" id="KW-0812">Transmembrane</keyword>
<evidence type="ECO:0000256" key="3">
    <source>
        <dbReference type="ARBA" id="ARBA00022452"/>
    </source>
</evidence>
<reference evidence="9 10" key="1">
    <citation type="submission" date="2009-06" db="EMBL/GenBank/DDBJ databases">
        <title>Complete sequence of Desulfovibrio salexigens DSM 2638.</title>
        <authorList>
            <consortium name="US DOE Joint Genome Institute"/>
            <person name="Lucas S."/>
            <person name="Copeland A."/>
            <person name="Lapidus A."/>
            <person name="Glavina del Rio T."/>
            <person name="Tice H."/>
            <person name="Bruce D."/>
            <person name="Goodwin L."/>
            <person name="Pitluck S."/>
            <person name="Munk A.C."/>
            <person name="Brettin T."/>
            <person name="Detter J.C."/>
            <person name="Han C."/>
            <person name="Tapia R."/>
            <person name="Larimer F."/>
            <person name="Land M."/>
            <person name="Hauser L."/>
            <person name="Kyrpides N."/>
            <person name="Anderson I."/>
            <person name="Wall J.D."/>
            <person name="Arkin A.P."/>
            <person name="Dehal P."/>
            <person name="Chivian D."/>
            <person name="Giles B."/>
            <person name="Hazen T.C."/>
        </authorList>
    </citation>
    <scope>NUCLEOTIDE SEQUENCE [LARGE SCALE GENOMIC DNA]</scope>
    <source>
        <strain evidence="10">ATCC 14822 / DSM 2638 / NCIMB 8403 / VKM B-1763</strain>
    </source>
</reference>
<dbReference type="STRING" id="526222.Desal_2031"/>
<evidence type="ECO:0000256" key="8">
    <source>
        <dbReference type="SAM" id="SignalP"/>
    </source>
</evidence>
<dbReference type="GO" id="GO:0009279">
    <property type="term" value="C:cell outer membrane"/>
    <property type="evidence" value="ECO:0007669"/>
    <property type="project" value="UniProtKB-SubCell"/>
</dbReference>
<dbReference type="AlphaFoldDB" id="C6BVB6"/>
<dbReference type="Pfam" id="PF03349">
    <property type="entry name" value="Toluene_X"/>
    <property type="match status" value="1"/>
</dbReference>
<keyword evidence="7" id="KW-0998">Cell outer membrane</keyword>
<proteinExistence type="inferred from homology"/>
<evidence type="ECO:0000256" key="2">
    <source>
        <dbReference type="ARBA" id="ARBA00008163"/>
    </source>
</evidence>
<keyword evidence="5 8" id="KW-0732">Signal</keyword>
<dbReference type="OrthoDB" id="9922at2"/>
<dbReference type="InterPro" id="IPR005017">
    <property type="entry name" value="OMPP1/FadL/TodX"/>
</dbReference>
<protein>
    <submittedName>
        <fullName evidence="9">Membrane protein involved in aromatic hydrocarbon degradation</fullName>
    </submittedName>
</protein>
<comment type="similarity">
    <text evidence="2">Belongs to the OmpP1/FadL family.</text>
</comment>
<dbReference type="PANTHER" id="PTHR35093:SF8">
    <property type="entry name" value="OUTER MEMBRANE PROTEIN NMB0088-RELATED"/>
    <property type="match status" value="1"/>
</dbReference>
<dbReference type="PANTHER" id="PTHR35093">
    <property type="entry name" value="OUTER MEMBRANE PROTEIN NMB0088-RELATED"/>
    <property type="match status" value="1"/>
</dbReference>
<dbReference type="SUPFAM" id="SSF56935">
    <property type="entry name" value="Porins"/>
    <property type="match status" value="1"/>
</dbReference>
<evidence type="ECO:0000256" key="1">
    <source>
        <dbReference type="ARBA" id="ARBA00004571"/>
    </source>
</evidence>
<comment type="subcellular location">
    <subcellularLocation>
        <location evidence="1">Cell outer membrane</location>
        <topology evidence="1">Multi-pass membrane protein</topology>
    </subcellularLocation>
</comment>
<evidence type="ECO:0000256" key="4">
    <source>
        <dbReference type="ARBA" id="ARBA00022692"/>
    </source>
</evidence>
<organism evidence="9 10">
    <name type="scientific">Maridesulfovibrio salexigens (strain ATCC 14822 / DSM 2638 / NCIMB 8403 / VKM B-1763)</name>
    <name type="common">Desulfovibrio salexigens</name>
    <dbReference type="NCBI Taxonomy" id="526222"/>
    <lineage>
        <taxon>Bacteria</taxon>
        <taxon>Pseudomonadati</taxon>
        <taxon>Thermodesulfobacteriota</taxon>
        <taxon>Desulfovibrionia</taxon>
        <taxon>Desulfovibrionales</taxon>
        <taxon>Desulfovibrionaceae</taxon>
        <taxon>Maridesulfovibrio</taxon>
    </lineage>
</organism>
<keyword evidence="10" id="KW-1185">Reference proteome</keyword>
<accession>C6BVB6</accession>
<name>C6BVB6_MARSD</name>
<gene>
    <name evidence="9" type="ordered locus">Desal_2031</name>
</gene>
<evidence type="ECO:0000256" key="7">
    <source>
        <dbReference type="ARBA" id="ARBA00023237"/>
    </source>
</evidence>
<keyword evidence="3" id="KW-1134">Transmembrane beta strand</keyword>
<evidence type="ECO:0000256" key="6">
    <source>
        <dbReference type="ARBA" id="ARBA00023136"/>
    </source>
</evidence>
<dbReference type="EMBL" id="CP001649">
    <property type="protein sequence ID" value="ACS80091.1"/>
    <property type="molecule type" value="Genomic_DNA"/>
</dbReference>
<dbReference type="eggNOG" id="COG2067">
    <property type="taxonomic scope" value="Bacteria"/>
</dbReference>
<dbReference type="Gene3D" id="2.40.160.60">
    <property type="entry name" value="Outer membrane protein transport protein (OMPP1/FadL/TodX)"/>
    <property type="match status" value="1"/>
</dbReference>
<dbReference type="Proteomes" id="UP000002601">
    <property type="component" value="Chromosome"/>
</dbReference>
<sequence length="430" mass="47984">MRTKFTACLSMLIILMGLATVPGFSTKAEAAGFAIYEWGARGNALGGAVVAKADDPSAIAWNPAGITQLEGTHIQAGVAMISPKMDLTTTYNGVSTKSSMTENSYFPPSAYITHQINDNLWLGVGTFTRFGLGTEFDENWAGRYASYNTAIESYSFNPNLAYKFNEYVSIAAGLEFMKVRADLRKKLDASTLKNPNTYTFDVDQRIIVNGFTPGANAAIHITPTDQWSIGLSWRSKMSHSASGSASYNPSAAAAAAAPNRFHDTDIIMSMKTPHMFFGGLEYKPLDNLSFEFDAIWSLWSDYSHIRYEFENTNAIGTNTVISDKKWNDVWRFQFGVEYLPIEDLSLRVGYFYDQSPIPDGYIDYMLPTSDRQNVSLGIGWKYENFTIDAAYNYLWMKDRTIEARPTEGILQTEISNSRTHIVSLDLGFEF</sequence>
<keyword evidence="6" id="KW-0472">Membrane</keyword>
<evidence type="ECO:0000313" key="10">
    <source>
        <dbReference type="Proteomes" id="UP000002601"/>
    </source>
</evidence>
<dbReference type="KEGG" id="dsa:Desal_2031"/>
<feature type="chain" id="PRO_5002962875" evidence="8">
    <location>
        <begin position="31"/>
        <end position="430"/>
    </location>
</feature>
<dbReference type="RefSeq" id="WP_015851907.1">
    <property type="nucleotide sequence ID" value="NC_012881.1"/>
</dbReference>